<evidence type="ECO:0000256" key="10">
    <source>
        <dbReference type="PIRSR" id="PIRSR000460-1"/>
    </source>
</evidence>
<evidence type="ECO:0000256" key="8">
    <source>
        <dbReference type="ARBA" id="ARBA00023277"/>
    </source>
</evidence>
<comment type="catalytic activity">
    <reaction evidence="1 11">
        <text>[(1-&gt;4)-alpha-D-glucosyl](n) + phosphate = [(1-&gt;4)-alpha-D-glucosyl](n-1) + alpha-D-glucose 1-phosphate</text>
        <dbReference type="Rhea" id="RHEA:41732"/>
        <dbReference type="Rhea" id="RHEA-COMP:9584"/>
        <dbReference type="Rhea" id="RHEA-COMP:9586"/>
        <dbReference type="ChEBI" id="CHEBI:15444"/>
        <dbReference type="ChEBI" id="CHEBI:43474"/>
        <dbReference type="ChEBI" id="CHEBI:58601"/>
        <dbReference type="EC" id="2.4.1.1"/>
    </reaction>
</comment>
<reference evidence="12 13" key="1">
    <citation type="submission" date="2020-08" db="EMBL/GenBank/DDBJ databases">
        <title>Genome public.</title>
        <authorList>
            <person name="Liu C."/>
            <person name="Sun Q."/>
        </authorList>
    </citation>
    <scope>NUCLEOTIDE SEQUENCE [LARGE SCALE GENOMIC DNA]</scope>
    <source>
        <strain evidence="12 13">BX14</strain>
    </source>
</reference>
<evidence type="ECO:0000256" key="5">
    <source>
        <dbReference type="ARBA" id="ARBA00022676"/>
    </source>
</evidence>
<dbReference type="PANTHER" id="PTHR11468">
    <property type="entry name" value="GLYCOGEN PHOSPHORYLASE"/>
    <property type="match status" value="1"/>
</dbReference>
<dbReference type="RefSeq" id="WP_118653406.1">
    <property type="nucleotide sequence ID" value="NZ_JACOOW010000017.1"/>
</dbReference>
<gene>
    <name evidence="12" type="ORF">H8S19_14075</name>
</gene>
<dbReference type="Gene3D" id="3.40.50.2000">
    <property type="entry name" value="Glycogen Phosphorylase B"/>
    <property type="match status" value="2"/>
</dbReference>
<evidence type="ECO:0000256" key="11">
    <source>
        <dbReference type="RuleBase" id="RU000587"/>
    </source>
</evidence>
<dbReference type="GO" id="GO:0005980">
    <property type="term" value="P:glycogen catabolic process"/>
    <property type="evidence" value="ECO:0007669"/>
    <property type="project" value="UniProtKB-ARBA"/>
</dbReference>
<evidence type="ECO:0000256" key="4">
    <source>
        <dbReference type="ARBA" id="ARBA00022533"/>
    </source>
</evidence>
<dbReference type="SUPFAM" id="SSF53756">
    <property type="entry name" value="UDP-Glycosyltransferase/glycogen phosphorylase"/>
    <property type="match status" value="1"/>
</dbReference>
<dbReference type="InterPro" id="IPR011833">
    <property type="entry name" value="Glycg_phsphrylas"/>
</dbReference>
<keyword evidence="7 10" id="KW-0663">Pyridoxal phosphate</keyword>
<comment type="caution">
    <text evidence="12">The sequence shown here is derived from an EMBL/GenBank/DDBJ whole genome shotgun (WGS) entry which is preliminary data.</text>
</comment>
<dbReference type="GO" id="GO:0005737">
    <property type="term" value="C:cytoplasm"/>
    <property type="evidence" value="ECO:0007669"/>
    <property type="project" value="TreeGrafter"/>
</dbReference>
<evidence type="ECO:0000313" key="13">
    <source>
        <dbReference type="Proteomes" id="UP000653904"/>
    </source>
</evidence>
<accession>A0AAW3X6H2</accession>
<keyword evidence="8 11" id="KW-0119">Carbohydrate metabolism</keyword>
<dbReference type="NCBIfam" id="TIGR02093">
    <property type="entry name" value="P_ylase"/>
    <property type="match status" value="1"/>
</dbReference>
<keyword evidence="4" id="KW-0021">Allosteric enzyme</keyword>
<dbReference type="PANTHER" id="PTHR11468:SF3">
    <property type="entry name" value="GLYCOGEN PHOSPHORYLASE, LIVER FORM"/>
    <property type="match status" value="1"/>
</dbReference>
<evidence type="ECO:0000256" key="1">
    <source>
        <dbReference type="ARBA" id="ARBA00001275"/>
    </source>
</evidence>
<proteinExistence type="inferred from homology"/>
<dbReference type="Proteomes" id="UP000653904">
    <property type="component" value="Unassembled WGS sequence"/>
</dbReference>
<evidence type="ECO:0000256" key="6">
    <source>
        <dbReference type="ARBA" id="ARBA00022679"/>
    </source>
</evidence>
<keyword evidence="5 11" id="KW-0328">Glycosyltransferase</keyword>
<dbReference type="PROSITE" id="PS00102">
    <property type="entry name" value="PHOSPHORYLASE"/>
    <property type="match status" value="1"/>
</dbReference>
<keyword evidence="6 11" id="KW-0808">Transferase</keyword>
<evidence type="ECO:0000313" key="12">
    <source>
        <dbReference type="EMBL" id="MBC5658162.1"/>
    </source>
</evidence>
<comment type="function">
    <text evidence="9">Phosphorylase is an important allosteric enzyme in carbohydrate metabolism. Enzymes from different sources differ in their regulatory mechanisms and in their natural substrates. However, all known phosphorylases share catalytic and structural properties.</text>
</comment>
<comment type="function">
    <text evidence="11">Allosteric enzyme that catalyzes the rate-limiting step in glycogen catabolism, the phosphorolytic cleavage of glycogen to produce glucose-1-phosphate, and plays a central role in maintaining cellular and organismal glucose homeostasis.</text>
</comment>
<evidence type="ECO:0000256" key="3">
    <source>
        <dbReference type="ARBA" id="ARBA00006047"/>
    </source>
</evidence>
<dbReference type="EC" id="2.4.1.1" evidence="11"/>
<dbReference type="InterPro" id="IPR035090">
    <property type="entry name" value="Pyridoxal_P_attach_site"/>
</dbReference>
<keyword evidence="13" id="KW-1185">Reference proteome</keyword>
<dbReference type="CDD" id="cd04300">
    <property type="entry name" value="GT35_Glycogen_Phosphorylase"/>
    <property type="match status" value="1"/>
</dbReference>
<sequence>MREISKEEFKKSIIENVKNQYRRTIDEATPQQIFQAVSYAIKDVIIDDWIATQKQFDETGAKKVYYLSMEFLMGRALGNNIINLGAKKAVKEALEELGFDLNAIEDQEPDPALGNGGLGRLAACFLDSLATLGYPAYGCGIRYHYGMFKQKIKDGYQVEVPDEWLKNGYPFELRRPEYATEVKFGGYVKTEWDGERNHFVQEGYQSVLAVPYDMPIVGYGNNVVNTLRIWDAQPIDTFSLSAFDKGDYQKAVEQENLAKNLVEVLYPNDNHYAGKELRLKQQYFFISASLQVALKKFKETNDDIHKLPEKIVFQMNDTHPTVAVAELMRLLLDQEGLNWDEAWGITTKCCAYTNHTIMAEALEKWPIELFSRLLPRVYQIVEEINRRFLIEVQNKYPNNYEKVKKMAIIFDGQVKMAHLAIVAGYSVNGVAKLHTEILKNQELKDFYEMMPEKFNNKTNGITQRRFLLHGNPLLADWITEQIGDEWITDLPHLAKLKVYVDDPKFQQEFMNIKYQNKLRLAKYIKEHNGIDVDPRSIFDVQVKRLHEYKRQLLNILHVMYLYNQLKDNPNMDMVPRTFIFGAKAAAGYQIAKKTIKLINSVADVINNDKSINGKLKVVFIEDYRVSNAELIFAAADVSEQISTASKEASGTGNMKFMLNGALTLGTMDGANVEIVEEVGKENAFIFGLSADEVINYENNGGYNPEEIFNIDQDIRRVLMQLINGYYSPQDPELFRDIYNSLLNTKNSAKADTYFILKDFRSYAEAQKRVEAAYRDENWWARAAMLNTASAGKFSSDRTIEEYVRDIWHLEKIRVDDDDVKAL</sequence>
<comment type="cofactor">
    <cofactor evidence="2 11">
        <name>pyridoxal 5'-phosphate</name>
        <dbReference type="ChEBI" id="CHEBI:597326"/>
    </cofactor>
</comment>
<dbReference type="FunFam" id="3.40.50.2000:FF:000149">
    <property type="entry name" value="Glycogen phosphorylase, muscle form"/>
    <property type="match status" value="1"/>
</dbReference>
<dbReference type="AlphaFoldDB" id="A0AAW3X6H2"/>
<dbReference type="InterPro" id="IPR000811">
    <property type="entry name" value="Glyco_trans_35"/>
</dbReference>
<comment type="similarity">
    <text evidence="3 11">Belongs to the glycogen phosphorylase family.</text>
</comment>
<evidence type="ECO:0000256" key="7">
    <source>
        <dbReference type="ARBA" id="ARBA00022898"/>
    </source>
</evidence>
<protein>
    <recommendedName>
        <fullName evidence="11">Alpha-1,4 glucan phosphorylase</fullName>
        <ecNumber evidence="11">2.4.1.1</ecNumber>
    </recommendedName>
</protein>
<name>A0AAW3X6H2_9CLOT</name>
<dbReference type="EMBL" id="JACOOW010000017">
    <property type="protein sequence ID" value="MBC5658162.1"/>
    <property type="molecule type" value="Genomic_DNA"/>
</dbReference>
<dbReference type="GO" id="GO:0030170">
    <property type="term" value="F:pyridoxal phosphate binding"/>
    <property type="evidence" value="ECO:0007669"/>
    <property type="project" value="InterPro"/>
</dbReference>
<organism evidence="12 13">
    <name type="scientific">Clostridium segne</name>
    <dbReference type="NCBI Taxonomy" id="2763038"/>
    <lineage>
        <taxon>Bacteria</taxon>
        <taxon>Bacillati</taxon>
        <taxon>Bacillota</taxon>
        <taxon>Clostridia</taxon>
        <taxon>Eubacteriales</taxon>
        <taxon>Clostridiaceae</taxon>
        <taxon>Clostridium</taxon>
    </lineage>
</organism>
<evidence type="ECO:0000256" key="2">
    <source>
        <dbReference type="ARBA" id="ARBA00001933"/>
    </source>
</evidence>
<evidence type="ECO:0000256" key="9">
    <source>
        <dbReference type="ARBA" id="ARBA00025174"/>
    </source>
</evidence>
<feature type="modified residue" description="N6-(pyridoxal phosphate)lysine" evidence="10">
    <location>
        <position position="655"/>
    </location>
</feature>
<dbReference type="Pfam" id="PF00343">
    <property type="entry name" value="Phosphorylase"/>
    <property type="match status" value="1"/>
</dbReference>
<dbReference type="PIRSF" id="PIRSF000460">
    <property type="entry name" value="Pprylas_GlgP"/>
    <property type="match status" value="1"/>
</dbReference>
<dbReference type="GO" id="GO:0008184">
    <property type="term" value="F:glycogen phosphorylase activity"/>
    <property type="evidence" value="ECO:0007669"/>
    <property type="project" value="InterPro"/>
</dbReference>
<dbReference type="FunFam" id="3.40.50.2000:FF:000003">
    <property type="entry name" value="Alpha-1,4 glucan phosphorylase"/>
    <property type="match status" value="1"/>
</dbReference>